<protein>
    <recommendedName>
        <fullName evidence="3">Alpha/beta hydrolase family protein</fullName>
    </recommendedName>
</protein>
<name>A0A1H2LFZ3_9ACTO</name>
<keyword evidence="2" id="KW-1185">Reference proteome</keyword>
<dbReference type="Proteomes" id="UP000214355">
    <property type="component" value="Chromosome I"/>
</dbReference>
<dbReference type="Gene3D" id="3.40.50.1820">
    <property type="entry name" value="alpha/beta hydrolase"/>
    <property type="match status" value="1"/>
</dbReference>
<dbReference type="OrthoDB" id="9770427at2"/>
<dbReference type="STRING" id="131112.SAMN04489737_0831"/>
<dbReference type="GeneID" id="65344569"/>
<reference evidence="2" key="1">
    <citation type="submission" date="2016-10" db="EMBL/GenBank/DDBJ databases">
        <authorList>
            <person name="Varghese N."/>
            <person name="Submissions S."/>
        </authorList>
    </citation>
    <scope>NUCLEOTIDE SEQUENCE [LARGE SCALE GENOMIC DNA]</scope>
    <source>
        <strain evidence="2">DSM 10002</strain>
    </source>
</reference>
<dbReference type="PANTHER" id="PTHR37946:SF1">
    <property type="entry name" value="SLL1969 PROTEIN"/>
    <property type="match status" value="1"/>
</dbReference>
<accession>A0A1H2LFZ3</accession>
<sequence length="218" mass="24178">MNICKRIRDYAWFVRSVAIRRRYRTVAQAPVTVVLVPGIFEGQSQLETLAQALNGLGYRIVHVPELKLQTAPTSDLAQMLLRRVAEINGPVILLAHSKGGLIGREVLTHRNELNQLVGMVAIATPWQGSSLARFFPHTSAVRRLAPQGSDIGVTPQPLDTDERIYSLIPAWDPHVPNGSYLPGAHNIRLSSAGHFLPLGTLETQRYVAECIKRLLRAR</sequence>
<dbReference type="EMBL" id="LT629804">
    <property type="protein sequence ID" value="SDU79326.1"/>
    <property type="molecule type" value="Genomic_DNA"/>
</dbReference>
<gene>
    <name evidence="1" type="ORF">SAMN04489737_0831</name>
</gene>
<evidence type="ECO:0000313" key="2">
    <source>
        <dbReference type="Proteomes" id="UP000214355"/>
    </source>
</evidence>
<evidence type="ECO:0000313" key="1">
    <source>
        <dbReference type="EMBL" id="SDU79326.1"/>
    </source>
</evidence>
<proteinExistence type="predicted"/>
<dbReference type="PANTHER" id="PTHR37946">
    <property type="entry name" value="SLL1969 PROTEIN"/>
    <property type="match status" value="1"/>
</dbReference>
<dbReference type="AlphaFoldDB" id="A0A1H2LFZ3"/>
<evidence type="ECO:0008006" key="3">
    <source>
        <dbReference type="Google" id="ProtNLM"/>
    </source>
</evidence>
<dbReference type="RefSeq" id="WP_091280222.1">
    <property type="nucleotide sequence ID" value="NZ_JABAPH010000003.1"/>
</dbReference>
<dbReference type="SUPFAM" id="SSF53474">
    <property type="entry name" value="alpha/beta-Hydrolases"/>
    <property type="match status" value="1"/>
</dbReference>
<dbReference type="InterPro" id="IPR029058">
    <property type="entry name" value="AB_hydrolase_fold"/>
</dbReference>
<organism evidence="1 2">
    <name type="scientific">Arcanobacterium phocae</name>
    <dbReference type="NCBI Taxonomy" id="131112"/>
    <lineage>
        <taxon>Bacteria</taxon>
        <taxon>Bacillati</taxon>
        <taxon>Actinomycetota</taxon>
        <taxon>Actinomycetes</taxon>
        <taxon>Actinomycetales</taxon>
        <taxon>Actinomycetaceae</taxon>
        <taxon>Arcanobacterium</taxon>
    </lineage>
</organism>